<dbReference type="Proteomes" id="UP001156882">
    <property type="component" value="Unassembled WGS sequence"/>
</dbReference>
<accession>A0ABQ6CX62</accession>
<comment type="caution">
    <text evidence="1">The sequence shown here is derived from an EMBL/GenBank/DDBJ whole genome shotgun (WGS) entry which is preliminary data.</text>
</comment>
<name>A0ABQ6CX62_9HYPH</name>
<proteinExistence type="predicted"/>
<protein>
    <submittedName>
        <fullName evidence="1">Uncharacterized protein</fullName>
    </submittedName>
</protein>
<sequence>MTDKRERHYPDTSDIFRRKAEGRKKLAALSFGEKIARLEALRERLKPFHEARERRRAEKEAGER</sequence>
<dbReference type="EMBL" id="BSPC01000077">
    <property type="protein sequence ID" value="GLS23620.1"/>
    <property type="molecule type" value="Genomic_DNA"/>
</dbReference>
<evidence type="ECO:0000313" key="2">
    <source>
        <dbReference type="Proteomes" id="UP001156882"/>
    </source>
</evidence>
<reference evidence="2" key="1">
    <citation type="journal article" date="2019" name="Int. J. Syst. Evol. Microbiol.">
        <title>The Global Catalogue of Microorganisms (GCM) 10K type strain sequencing project: providing services to taxonomists for standard genome sequencing and annotation.</title>
        <authorList>
            <consortium name="The Broad Institute Genomics Platform"/>
            <consortium name="The Broad Institute Genome Sequencing Center for Infectious Disease"/>
            <person name="Wu L."/>
            <person name="Ma J."/>
        </authorList>
    </citation>
    <scope>NUCLEOTIDE SEQUENCE [LARGE SCALE GENOMIC DNA]</scope>
    <source>
        <strain evidence="2">NBRC 101365</strain>
    </source>
</reference>
<organism evidence="1 2">
    <name type="scientific">Labrys miyagiensis</name>
    <dbReference type="NCBI Taxonomy" id="346912"/>
    <lineage>
        <taxon>Bacteria</taxon>
        <taxon>Pseudomonadati</taxon>
        <taxon>Pseudomonadota</taxon>
        <taxon>Alphaproteobacteria</taxon>
        <taxon>Hyphomicrobiales</taxon>
        <taxon>Xanthobacteraceae</taxon>
        <taxon>Labrys</taxon>
    </lineage>
</organism>
<evidence type="ECO:0000313" key="1">
    <source>
        <dbReference type="EMBL" id="GLS23620.1"/>
    </source>
</evidence>
<keyword evidence="2" id="KW-1185">Reference proteome</keyword>
<gene>
    <name evidence="1" type="ORF">GCM10007874_66410</name>
</gene>